<name>A0A1I7UGX8_9PELO</name>
<evidence type="ECO:0000313" key="8">
    <source>
        <dbReference type="Proteomes" id="UP000095282"/>
    </source>
</evidence>
<feature type="domain" description="Domain of unknown function WSN" evidence="7">
    <location>
        <begin position="229"/>
        <end position="297"/>
    </location>
</feature>
<dbReference type="InterPro" id="IPR012466">
    <property type="entry name" value="NECAP_PHear"/>
</dbReference>
<evidence type="ECO:0000259" key="6">
    <source>
        <dbReference type="SMART" id="SM00292"/>
    </source>
</evidence>
<dbReference type="PANTHER" id="PTHR22956">
    <property type="entry name" value="ANKYRIN REPEAT-CONTAINING PROTEIN F37A4.4-RELATED-RELATED"/>
    <property type="match status" value="1"/>
</dbReference>
<dbReference type="InterPro" id="IPR036420">
    <property type="entry name" value="BRCT_dom_sf"/>
</dbReference>
<dbReference type="FunFam" id="2.30.29.30:FF:000064">
    <property type="entry name" value="Adaptin ear-binding coat-associated protein 1"/>
    <property type="match status" value="1"/>
</dbReference>
<dbReference type="WBParaSite" id="Csp11.Scaffold629.g9215.t2">
    <property type="protein sequence ID" value="Csp11.Scaffold629.g9215.t2"/>
    <property type="gene ID" value="Csp11.Scaffold629.g9215"/>
</dbReference>
<dbReference type="InterPro" id="IPR053345">
    <property type="entry name" value="Ankyrin_repeat-containing"/>
</dbReference>
<dbReference type="InterPro" id="IPR002110">
    <property type="entry name" value="Ankyrin_rpt"/>
</dbReference>
<evidence type="ECO:0000256" key="5">
    <source>
        <dbReference type="PROSITE-ProRule" id="PRU00023"/>
    </source>
</evidence>
<dbReference type="CDD" id="cd13228">
    <property type="entry name" value="PHear_NECAP"/>
    <property type="match status" value="1"/>
</dbReference>
<keyword evidence="3" id="KW-0254">Endocytosis</keyword>
<accession>A0A1I7UGX8</accession>
<dbReference type="SMART" id="SM00292">
    <property type="entry name" value="BRCT"/>
    <property type="match status" value="1"/>
</dbReference>
<evidence type="ECO:0000313" key="9">
    <source>
        <dbReference type="WBParaSite" id="Csp11.Scaffold629.g9215.t2"/>
    </source>
</evidence>
<reference evidence="9" key="1">
    <citation type="submission" date="2016-11" db="UniProtKB">
        <authorList>
            <consortium name="WormBaseParasite"/>
        </authorList>
    </citation>
    <scope>IDENTIFICATION</scope>
</reference>
<evidence type="ECO:0000256" key="4">
    <source>
        <dbReference type="ARBA" id="ARBA00022927"/>
    </source>
</evidence>
<dbReference type="SUPFAM" id="SSF48403">
    <property type="entry name" value="Ankyrin repeat"/>
    <property type="match status" value="1"/>
</dbReference>
<keyword evidence="4" id="KW-0653">Protein transport</keyword>
<protein>
    <submittedName>
        <fullName evidence="9">ANK_REP_REGION domain-containing protein</fullName>
    </submittedName>
</protein>
<dbReference type="Pfam" id="PF02206">
    <property type="entry name" value="WSN"/>
    <property type="match status" value="1"/>
</dbReference>
<dbReference type="InterPro" id="IPR001357">
    <property type="entry name" value="BRCT_dom"/>
</dbReference>
<evidence type="ECO:0000259" key="7">
    <source>
        <dbReference type="SMART" id="SM00453"/>
    </source>
</evidence>
<dbReference type="Pfam" id="PF07933">
    <property type="entry name" value="DUF1681"/>
    <property type="match status" value="1"/>
</dbReference>
<dbReference type="GO" id="GO:0015031">
    <property type="term" value="P:protein transport"/>
    <property type="evidence" value="ECO:0007669"/>
    <property type="project" value="UniProtKB-KW"/>
</dbReference>
<evidence type="ECO:0000256" key="3">
    <source>
        <dbReference type="ARBA" id="ARBA00022583"/>
    </source>
</evidence>
<dbReference type="AlphaFoldDB" id="A0A1I7UGX8"/>
<comment type="similarity">
    <text evidence="1">Belongs to the NECAP family.</text>
</comment>
<evidence type="ECO:0000256" key="1">
    <source>
        <dbReference type="ARBA" id="ARBA00007736"/>
    </source>
</evidence>
<feature type="domain" description="BRCT" evidence="6">
    <location>
        <begin position="1045"/>
        <end position="1127"/>
    </location>
</feature>
<dbReference type="SUPFAM" id="SSF50729">
    <property type="entry name" value="PH domain-like"/>
    <property type="match status" value="1"/>
</dbReference>
<organism evidence="8 9">
    <name type="scientific">Caenorhabditis tropicalis</name>
    <dbReference type="NCBI Taxonomy" id="1561998"/>
    <lineage>
        <taxon>Eukaryota</taxon>
        <taxon>Metazoa</taxon>
        <taxon>Ecdysozoa</taxon>
        <taxon>Nematoda</taxon>
        <taxon>Chromadorea</taxon>
        <taxon>Rhabditida</taxon>
        <taxon>Rhabditina</taxon>
        <taxon>Rhabditomorpha</taxon>
        <taxon>Rhabditoidea</taxon>
        <taxon>Rhabditidae</taxon>
        <taxon>Peloderinae</taxon>
        <taxon>Caenorhabditis</taxon>
    </lineage>
</organism>
<dbReference type="InterPro" id="IPR003125">
    <property type="entry name" value="WSN"/>
</dbReference>
<dbReference type="STRING" id="1561998.A0A1I7UGX8"/>
<proteinExistence type="inferred from homology"/>
<keyword evidence="5" id="KW-0040">ANK repeat</keyword>
<feature type="repeat" description="ANK" evidence="5">
    <location>
        <begin position="968"/>
        <end position="1000"/>
    </location>
</feature>
<dbReference type="PROSITE" id="PS50297">
    <property type="entry name" value="ANK_REP_REGION"/>
    <property type="match status" value="1"/>
</dbReference>
<dbReference type="InterPro" id="IPR036770">
    <property type="entry name" value="Ankyrin_rpt-contain_sf"/>
</dbReference>
<keyword evidence="8" id="KW-1185">Reference proteome</keyword>
<dbReference type="Proteomes" id="UP000095282">
    <property type="component" value="Unplaced"/>
</dbReference>
<dbReference type="GO" id="GO:0006897">
    <property type="term" value="P:endocytosis"/>
    <property type="evidence" value="ECO:0007669"/>
    <property type="project" value="UniProtKB-KW"/>
</dbReference>
<dbReference type="Gene3D" id="2.30.29.30">
    <property type="entry name" value="Pleckstrin-homology domain (PH domain)/Phosphotyrosine-binding domain (PTB)"/>
    <property type="match status" value="1"/>
</dbReference>
<dbReference type="GO" id="GO:0016020">
    <property type="term" value="C:membrane"/>
    <property type="evidence" value="ECO:0007669"/>
    <property type="project" value="InterPro"/>
</dbReference>
<dbReference type="SMART" id="SM00453">
    <property type="entry name" value="WSN"/>
    <property type="match status" value="1"/>
</dbReference>
<dbReference type="InterPro" id="IPR011993">
    <property type="entry name" value="PH-like_dom_sf"/>
</dbReference>
<evidence type="ECO:0000256" key="2">
    <source>
        <dbReference type="ARBA" id="ARBA00022448"/>
    </source>
</evidence>
<dbReference type="SUPFAM" id="SSF52113">
    <property type="entry name" value="BRCT domain"/>
    <property type="match status" value="1"/>
</dbReference>
<keyword evidence="2" id="KW-0813">Transport</keyword>
<sequence>MGDYENVLLVKPKVFVYRIPPIGTGGHKAADWNLDEPAWTGRMRLVAIGKRLEMKLEDGETCALYAKCPIDAHPGNAIEAVTDSSRYFVIRLQNDNGQQAFVGCGFQERGDAFDFNVTLQDHFRYIERSAELEKQDLSAGPSLDLAFKEGQTISINIGKKDKNAVSRPRPTAAASGGLVPLLPPPPGAGSLIPRGKTSTIDEILGPPISFQFYRNENSSVANKKVTATNYLALLTEDFQSLARITNAIYLRTSQIQNTVKFNDVIAELFVIDPKDLIEMRSIDTDSAISDLERITKDREFKDSVKYDSEAEFEKRMDSLKEMLTSDVELDPDVTMSYVNVAREEVESSIPSVGKRCKDFEAFYNMTVTYQKTEEELATSPTEKDLEPFEKSLKRFASECFDGAKDFKTSFEKKTLTFLKYQLIRSLPDFIDSLQFLSTTISSLKDDLEKSRPVWENREPSHLGEKIEKLYNTYTRRFNVPVPLPILTVSFHDPTDLLEVPSDLQTQFFSKFFVKESTKELREVVKFLDPFMEISREFLKVHSLWTSFGKQDDGSDAALVVADECVTPPSTEFEEISKQLRNQDPDLDMFMNTTFIRLESRINAAVGESATVNGTSTNIYQDCLKKTQEKFNELKDANPKNEPFSILHGATIHFEECTKSLKLYELLEKFKDLNSTVQEVQNAPAPAASTTTVELKDVIEKSNASEVISCLKSKNIEYKNLPQVSKFVTTFKNMPNANQFNTATKFMKQLKEIKKALDQLDAQTKTSPKRHRREVIDQIMTLKETKTYAENIGVCTRALSDLGVVLEKKSKLMTIEPFDAEVQEVMDKDPSLKSYMDPTTDIQRLVFDAMEIQKTAERLVNSSDLVVMAGIFELVSKLRGIDGNPMHLKPLLETFKNNATVTKSMQLLMDTQLNFVTYESRLKDGPHTVVLIRDYFDKVFGHAPAGATIIQQITEADWPLIGSTSFFAFGNTGLHLAVKESFPKCVELLIMNGADRTMLNTRNYIPEQMIPPDLSIVQREDRAEGFREIKKIFDRHRNKTYKKRLPVIFPSFRFHIFIDEMIADDVTARFMTAFRDIVSDPTVETTHFIAKCNADGVFETDDPTNLFWVFYGPIIVKESWMEACLADKTQLELDSKYLVDTIKYKGQSFNTVKKWSEARAMGAMEYLHRVFAFVVLDNYPYYDMLRAMLWQNGARLWEDLSDEERRDFRKEARPYLHADLGSFIVIYDAKADLKAFKADIGYVYTYFTVDQFIAFMLKREVCIDARIKPIQALPSDDLIQD</sequence>
<dbReference type="PROSITE" id="PS50088">
    <property type="entry name" value="ANK_REPEAT"/>
    <property type="match status" value="1"/>
</dbReference>